<keyword evidence="2" id="KW-1185">Reference proteome</keyword>
<sequence length="257" mass="29595">MELYDVAKTQKLISENKTDKEISERLYELCRHVVKELAEGYQIIDKVFQNLVTDMEELNMPHKPNPFQNWHEVSLQTKKKDVKIPHAGSPKMMKKYLKSVNKISKVVRLISSASGTRNKLRIFPNSGKNRKSSTFKKKGEKIINESLIKKAIEETDCNLNLSKKKKPSIKKEKLDNITILTYVAKCFALLGNKVKLGMKKHKKNTNLFADAIMPVSMKPRLIIENFELCDQKQGYNMIGTTKYEKLSTKNLQNFTSV</sequence>
<dbReference type="EMBL" id="CAMPGE010024706">
    <property type="protein sequence ID" value="CAI2382528.1"/>
    <property type="molecule type" value="Genomic_DNA"/>
</dbReference>
<comment type="caution">
    <text evidence="1">The sequence shown here is derived from an EMBL/GenBank/DDBJ whole genome shotgun (WGS) entry which is preliminary data.</text>
</comment>
<name>A0AAD1XZI6_EUPCR</name>
<gene>
    <name evidence="1" type="ORF">ECRASSUSDP1_LOCUS24003</name>
</gene>
<dbReference type="AlphaFoldDB" id="A0AAD1XZI6"/>
<evidence type="ECO:0000313" key="1">
    <source>
        <dbReference type="EMBL" id="CAI2382528.1"/>
    </source>
</evidence>
<organism evidence="1 2">
    <name type="scientific">Euplotes crassus</name>
    <dbReference type="NCBI Taxonomy" id="5936"/>
    <lineage>
        <taxon>Eukaryota</taxon>
        <taxon>Sar</taxon>
        <taxon>Alveolata</taxon>
        <taxon>Ciliophora</taxon>
        <taxon>Intramacronucleata</taxon>
        <taxon>Spirotrichea</taxon>
        <taxon>Hypotrichia</taxon>
        <taxon>Euplotida</taxon>
        <taxon>Euplotidae</taxon>
        <taxon>Moneuplotes</taxon>
    </lineage>
</organism>
<evidence type="ECO:0000313" key="2">
    <source>
        <dbReference type="Proteomes" id="UP001295684"/>
    </source>
</evidence>
<dbReference type="Proteomes" id="UP001295684">
    <property type="component" value="Unassembled WGS sequence"/>
</dbReference>
<accession>A0AAD1XZI6</accession>
<reference evidence="1" key="1">
    <citation type="submission" date="2023-07" db="EMBL/GenBank/DDBJ databases">
        <authorList>
            <consortium name="AG Swart"/>
            <person name="Singh M."/>
            <person name="Singh A."/>
            <person name="Seah K."/>
            <person name="Emmerich C."/>
        </authorList>
    </citation>
    <scope>NUCLEOTIDE SEQUENCE</scope>
    <source>
        <strain evidence="1">DP1</strain>
    </source>
</reference>
<proteinExistence type="predicted"/>
<protein>
    <submittedName>
        <fullName evidence="1">Uncharacterized protein</fullName>
    </submittedName>
</protein>